<keyword evidence="3" id="KW-1185">Reference proteome</keyword>
<feature type="region of interest" description="Disordered" evidence="1">
    <location>
        <begin position="202"/>
        <end position="270"/>
    </location>
</feature>
<dbReference type="STRING" id="1448320.A0A319DM46"/>
<evidence type="ECO:0000256" key="1">
    <source>
        <dbReference type="SAM" id="MobiDB-lite"/>
    </source>
</evidence>
<evidence type="ECO:0000313" key="2">
    <source>
        <dbReference type="EMBL" id="PYH98601.1"/>
    </source>
</evidence>
<dbReference type="OrthoDB" id="4369561at2759"/>
<dbReference type="EMBL" id="KZ825810">
    <property type="protein sequence ID" value="PYH98601.1"/>
    <property type="molecule type" value="Genomic_DNA"/>
</dbReference>
<accession>A0A319DM46</accession>
<proteinExistence type="predicted"/>
<protein>
    <submittedName>
        <fullName evidence="2">Uncharacterized protein</fullName>
    </submittedName>
</protein>
<feature type="compositionally biased region" description="Polar residues" evidence="1">
    <location>
        <begin position="336"/>
        <end position="352"/>
    </location>
</feature>
<feature type="compositionally biased region" description="Polar residues" evidence="1">
    <location>
        <begin position="309"/>
        <end position="325"/>
    </location>
</feature>
<feature type="region of interest" description="Disordered" evidence="1">
    <location>
        <begin position="129"/>
        <end position="150"/>
    </location>
</feature>
<feature type="compositionally biased region" description="Polar residues" evidence="1">
    <location>
        <begin position="235"/>
        <end position="256"/>
    </location>
</feature>
<feature type="region of interest" description="Disordered" evidence="1">
    <location>
        <begin position="306"/>
        <end position="352"/>
    </location>
</feature>
<evidence type="ECO:0000313" key="3">
    <source>
        <dbReference type="Proteomes" id="UP000247810"/>
    </source>
</evidence>
<feature type="compositionally biased region" description="Basic and acidic residues" evidence="1">
    <location>
        <begin position="222"/>
        <end position="231"/>
    </location>
</feature>
<organism evidence="2 3">
    <name type="scientific">Aspergillus ellipticus CBS 707.79</name>
    <dbReference type="NCBI Taxonomy" id="1448320"/>
    <lineage>
        <taxon>Eukaryota</taxon>
        <taxon>Fungi</taxon>
        <taxon>Dikarya</taxon>
        <taxon>Ascomycota</taxon>
        <taxon>Pezizomycotina</taxon>
        <taxon>Eurotiomycetes</taxon>
        <taxon>Eurotiomycetidae</taxon>
        <taxon>Eurotiales</taxon>
        <taxon>Aspergillaceae</taxon>
        <taxon>Aspergillus</taxon>
        <taxon>Aspergillus subgen. Circumdati</taxon>
    </lineage>
</organism>
<dbReference type="VEuPathDB" id="FungiDB:BO71DRAFT_426045"/>
<name>A0A319DM46_9EURO</name>
<dbReference type="AlphaFoldDB" id="A0A319DM46"/>
<sequence>MKVNLDQIEFYHGPSLQQTSTSAKKVSANTATAHDPRNFHHYSPTGFGFHQRPCEALLGQAPPLTATTHEWNMFDVAIDNSFSWPQITKGVETVTTTNIPTASDILLDHGSLALADSGSLRHSTPVTCPAGTNHLDRNPPNMRENDLAETSRRSCVPCVAALVPATEQANTAFSNISTVGDYQQRSAKQKPDSYLDSMYHSDYEKDTEPSQSSELVGSPCSRENDVPEPFKDSGTAENESAASGLSPPSTVRSTPDCSGAGMTPRSNSPVRYPSIAVVVPPLSRKQEAARKSTRAAAVLCNKRLRSGRYTGSRQSQDTSFPSTEQPGRKRRKHGPSSKTLDTSPSPSISASHHCTSAVQSVRGSALLTVDSHSGLKPAYYFTFVPDAYPMLPQYHTAEVPRKQDLYSSDENALLTEICHPFKSTIQLIYAARPPLGLEEGDSVNERCIGSTRMKSPAY</sequence>
<reference evidence="2 3" key="1">
    <citation type="submission" date="2018-02" db="EMBL/GenBank/DDBJ databases">
        <title>The genomes of Aspergillus section Nigri reveals drivers in fungal speciation.</title>
        <authorList>
            <consortium name="DOE Joint Genome Institute"/>
            <person name="Vesth T.C."/>
            <person name="Nybo J."/>
            <person name="Theobald S."/>
            <person name="Brandl J."/>
            <person name="Frisvad J.C."/>
            <person name="Nielsen K.F."/>
            <person name="Lyhne E.K."/>
            <person name="Kogle M.E."/>
            <person name="Kuo A."/>
            <person name="Riley R."/>
            <person name="Clum A."/>
            <person name="Nolan M."/>
            <person name="Lipzen A."/>
            <person name="Salamov A."/>
            <person name="Henrissat B."/>
            <person name="Wiebenga A."/>
            <person name="De vries R.P."/>
            <person name="Grigoriev I.V."/>
            <person name="Mortensen U.H."/>
            <person name="Andersen M.R."/>
            <person name="Baker S.E."/>
        </authorList>
    </citation>
    <scope>NUCLEOTIDE SEQUENCE [LARGE SCALE GENOMIC DNA]</scope>
    <source>
        <strain evidence="2 3">CBS 707.79</strain>
    </source>
</reference>
<dbReference type="Proteomes" id="UP000247810">
    <property type="component" value="Unassembled WGS sequence"/>
</dbReference>
<gene>
    <name evidence="2" type="ORF">BO71DRAFT_426045</name>
</gene>